<dbReference type="EMBL" id="RRCN01000001">
    <property type="protein sequence ID" value="RRJ62422.1"/>
    <property type="molecule type" value="Genomic_DNA"/>
</dbReference>
<keyword evidence="2" id="KW-1185">Reference proteome</keyword>
<dbReference type="Proteomes" id="UP000267017">
    <property type="component" value="Unassembled WGS sequence"/>
</dbReference>
<reference evidence="1 2" key="1">
    <citation type="submission" date="2018-11" db="EMBL/GenBank/DDBJ databases">
        <title>Genome sequencing of Paenibacillus sp. KCOM 3021 (= ChDC PVNT-B20).</title>
        <authorList>
            <person name="Kook J.-K."/>
            <person name="Park S.-N."/>
            <person name="Lim Y.K."/>
        </authorList>
    </citation>
    <scope>NUCLEOTIDE SEQUENCE [LARGE SCALE GENOMIC DNA]</scope>
    <source>
        <strain evidence="1 2">KCOM 3021</strain>
    </source>
</reference>
<dbReference type="OrthoDB" id="2942578at2"/>
<organism evidence="1 2">
    <name type="scientific">Paenibacillus oralis</name>
    <dbReference type="NCBI Taxonomy" id="2490856"/>
    <lineage>
        <taxon>Bacteria</taxon>
        <taxon>Bacillati</taxon>
        <taxon>Bacillota</taxon>
        <taxon>Bacilli</taxon>
        <taxon>Bacillales</taxon>
        <taxon>Paenibacillaceae</taxon>
        <taxon>Paenibacillus</taxon>
    </lineage>
</organism>
<accession>A0A3P3TWD2</accession>
<dbReference type="AlphaFoldDB" id="A0A3P3TWD2"/>
<sequence>MNNPSIFENPCPICKKKEATLLCDYVTEYHSQSIIFVNGPYAAFKAANEGPRLDTCDLPMCEECAKHITDGVDFCPHHYKLHQQVQLPDKLRKYQNRQKQQQRKEMYGTQS</sequence>
<gene>
    <name evidence="1" type="ORF">EHV15_05250</name>
</gene>
<evidence type="ECO:0000313" key="2">
    <source>
        <dbReference type="Proteomes" id="UP000267017"/>
    </source>
</evidence>
<name>A0A3P3TWD2_9BACL</name>
<evidence type="ECO:0000313" key="1">
    <source>
        <dbReference type="EMBL" id="RRJ62422.1"/>
    </source>
</evidence>
<proteinExistence type="predicted"/>
<comment type="caution">
    <text evidence="1">The sequence shown here is derived from an EMBL/GenBank/DDBJ whole genome shotgun (WGS) entry which is preliminary data.</text>
</comment>
<dbReference type="RefSeq" id="WP_128630309.1">
    <property type="nucleotide sequence ID" value="NZ_RRCN01000001.1"/>
</dbReference>
<protein>
    <submittedName>
        <fullName evidence="1">Uncharacterized protein</fullName>
    </submittedName>
</protein>